<evidence type="ECO:0000313" key="2">
    <source>
        <dbReference type="EMBL" id="GER89615.1"/>
    </source>
</evidence>
<dbReference type="NCBIfam" id="NF033573">
    <property type="entry name" value="transpos_IS200"/>
    <property type="match status" value="1"/>
</dbReference>
<dbReference type="Pfam" id="PF01797">
    <property type="entry name" value="Y1_Tnp"/>
    <property type="match status" value="1"/>
</dbReference>
<dbReference type="GO" id="GO:0004803">
    <property type="term" value="F:transposase activity"/>
    <property type="evidence" value="ECO:0007669"/>
    <property type="project" value="InterPro"/>
</dbReference>
<dbReference type="PANTHER" id="PTHR33360:SF2">
    <property type="entry name" value="TRANSPOSASE FOR INSERTION SEQUENCE ELEMENT IS200"/>
    <property type="match status" value="1"/>
</dbReference>
<dbReference type="GO" id="GO:0003677">
    <property type="term" value="F:DNA binding"/>
    <property type="evidence" value="ECO:0007669"/>
    <property type="project" value="InterPro"/>
</dbReference>
<evidence type="ECO:0000313" key="3">
    <source>
        <dbReference type="Proteomes" id="UP000326912"/>
    </source>
</evidence>
<dbReference type="GO" id="GO:0006313">
    <property type="term" value="P:DNA transposition"/>
    <property type="evidence" value="ECO:0007669"/>
    <property type="project" value="InterPro"/>
</dbReference>
<feature type="domain" description="Transposase IS200-like" evidence="1">
    <location>
        <begin position="35"/>
        <end position="152"/>
    </location>
</feature>
<keyword evidence="3" id="KW-1185">Reference proteome</keyword>
<dbReference type="EMBL" id="BKZW01000002">
    <property type="protein sequence ID" value="GER89615.1"/>
    <property type="molecule type" value="Genomic_DNA"/>
</dbReference>
<dbReference type="AlphaFoldDB" id="A0A5J4KP27"/>
<name>A0A5J4KP27_9CHLR</name>
<sequence>MGFSPRLLQYRLFLLYTATMEKTSTLQYQRDEHRVHLIVYHLIWCPRRRKAILTGPIKERCQQILEEKCLEKGWSILTLAIQPDHIHLFIRVWPSESAADVVKELKGITSFHLRREFAPIMKKMPSTWTRSYFASTAGAVSAETIQHYINAQKGI</sequence>
<protein>
    <submittedName>
        <fullName evidence="2">IS200/IS605 family transposase ISH22</fullName>
    </submittedName>
</protein>
<organism evidence="2 3">
    <name type="scientific">Dictyobacter vulcani</name>
    <dbReference type="NCBI Taxonomy" id="2607529"/>
    <lineage>
        <taxon>Bacteria</taxon>
        <taxon>Bacillati</taxon>
        <taxon>Chloroflexota</taxon>
        <taxon>Ktedonobacteria</taxon>
        <taxon>Ktedonobacterales</taxon>
        <taxon>Dictyobacteraceae</taxon>
        <taxon>Dictyobacter</taxon>
    </lineage>
</organism>
<dbReference type="Proteomes" id="UP000326912">
    <property type="component" value="Unassembled WGS sequence"/>
</dbReference>
<dbReference type="SMART" id="SM01321">
    <property type="entry name" value="Y1_Tnp"/>
    <property type="match status" value="1"/>
</dbReference>
<evidence type="ECO:0000259" key="1">
    <source>
        <dbReference type="SMART" id="SM01321"/>
    </source>
</evidence>
<gene>
    <name evidence="2" type="ORF">KDW_37770</name>
</gene>
<dbReference type="SUPFAM" id="SSF143422">
    <property type="entry name" value="Transposase IS200-like"/>
    <property type="match status" value="1"/>
</dbReference>
<dbReference type="PANTHER" id="PTHR33360">
    <property type="entry name" value="TRANSPOSASE FOR INSERTION SEQUENCE ELEMENT IS200"/>
    <property type="match status" value="1"/>
</dbReference>
<dbReference type="InterPro" id="IPR036515">
    <property type="entry name" value="Transposase_17_sf"/>
</dbReference>
<proteinExistence type="predicted"/>
<reference evidence="2 3" key="1">
    <citation type="submission" date="2019-10" db="EMBL/GenBank/DDBJ databases">
        <title>Dictyobacter vulcani sp. nov., within the class Ktedonobacteria, isolated from soil of volcanic Mt. Zao.</title>
        <authorList>
            <person name="Zheng Y."/>
            <person name="Wang C.M."/>
            <person name="Sakai Y."/>
            <person name="Abe K."/>
            <person name="Yokota A."/>
            <person name="Yabe S."/>
        </authorList>
    </citation>
    <scope>NUCLEOTIDE SEQUENCE [LARGE SCALE GENOMIC DNA]</scope>
    <source>
        <strain evidence="2 3">W12</strain>
    </source>
</reference>
<dbReference type="InterPro" id="IPR002686">
    <property type="entry name" value="Transposase_17"/>
</dbReference>
<accession>A0A5J4KP27</accession>
<comment type="caution">
    <text evidence="2">The sequence shown here is derived from an EMBL/GenBank/DDBJ whole genome shotgun (WGS) entry which is preliminary data.</text>
</comment>
<dbReference type="Gene3D" id="3.30.70.1290">
    <property type="entry name" value="Transposase IS200-like"/>
    <property type="match status" value="1"/>
</dbReference>